<dbReference type="EMBL" id="CAEZYA010000002">
    <property type="protein sequence ID" value="CAB4694548.1"/>
    <property type="molecule type" value="Genomic_DNA"/>
</dbReference>
<gene>
    <name evidence="1" type="ORF">UFOPK2627_00103</name>
    <name evidence="2" type="ORF">UFOPK3288_00004</name>
</gene>
<proteinExistence type="predicted"/>
<sequence>MGIFGSKEPRMQIIKQGAGKRILSLHEFIEDKEAAKQYAKEFSNVAPNRLEFMDRVSLWEGVYLPMREKEGWVCIKGGRNGGDRFKVEWRVGEDMIVSEQDDWDGTISERLKKKKA</sequence>
<organism evidence="1">
    <name type="scientific">freshwater metagenome</name>
    <dbReference type="NCBI Taxonomy" id="449393"/>
    <lineage>
        <taxon>unclassified sequences</taxon>
        <taxon>metagenomes</taxon>
        <taxon>ecological metagenomes</taxon>
    </lineage>
</organism>
<dbReference type="AlphaFoldDB" id="A0A6J6PDM1"/>
<protein>
    <submittedName>
        <fullName evidence="1">Unannotated protein</fullName>
    </submittedName>
</protein>
<name>A0A6J6PDM1_9ZZZZ</name>
<evidence type="ECO:0000313" key="2">
    <source>
        <dbReference type="EMBL" id="CAB4853797.1"/>
    </source>
</evidence>
<reference evidence="1" key="1">
    <citation type="submission" date="2020-05" db="EMBL/GenBank/DDBJ databases">
        <authorList>
            <person name="Chiriac C."/>
            <person name="Salcher M."/>
            <person name="Ghai R."/>
            <person name="Kavagutti S V."/>
        </authorList>
    </citation>
    <scope>NUCLEOTIDE SEQUENCE</scope>
</reference>
<dbReference type="EMBL" id="CAFBLC010000001">
    <property type="protein sequence ID" value="CAB4853797.1"/>
    <property type="molecule type" value="Genomic_DNA"/>
</dbReference>
<accession>A0A6J6PDM1</accession>
<evidence type="ECO:0000313" key="1">
    <source>
        <dbReference type="EMBL" id="CAB4694548.1"/>
    </source>
</evidence>